<evidence type="ECO:0000313" key="3">
    <source>
        <dbReference type="EMBL" id="KAA3477397.1"/>
    </source>
</evidence>
<reference evidence="4" key="1">
    <citation type="journal article" date="2019" name="Plant Biotechnol. J.">
        <title>Genome sequencing of the Australian wild diploid species Gossypium australe highlights disease resistance and delayed gland morphogenesis.</title>
        <authorList>
            <person name="Cai Y."/>
            <person name="Cai X."/>
            <person name="Wang Q."/>
            <person name="Wang P."/>
            <person name="Zhang Y."/>
            <person name="Cai C."/>
            <person name="Xu Y."/>
            <person name="Wang K."/>
            <person name="Zhou Z."/>
            <person name="Wang C."/>
            <person name="Geng S."/>
            <person name="Li B."/>
            <person name="Dong Q."/>
            <person name="Hou Y."/>
            <person name="Wang H."/>
            <person name="Ai P."/>
            <person name="Liu Z."/>
            <person name="Yi F."/>
            <person name="Sun M."/>
            <person name="An G."/>
            <person name="Cheng J."/>
            <person name="Zhang Y."/>
            <person name="Shi Q."/>
            <person name="Xie Y."/>
            <person name="Shi X."/>
            <person name="Chang Y."/>
            <person name="Huang F."/>
            <person name="Chen Y."/>
            <person name="Hong S."/>
            <person name="Mi L."/>
            <person name="Sun Q."/>
            <person name="Zhang L."/>
            <person name="Zhou B."/>
            <person name="Peng R."/>
            <person name="Zhang X."/>
            <person name="Liu F."/>
        </authorList>
    </citation>
    <scope>NUCLEOTIDE SEQUENCE [LARGE SCALE GENOMIC DNA]</scope>
    <source>
        <strain evidence="4">cv. PA1801</strain>
    </source>
</reference>
<sequence length="378" mass="43124">MNGGTPLCRLYQEKGLHESFSNKNSGRSTLAKDLFIRREEFLELKQCKMTVTEYEREFVKLSKYARECVSTEAIMCKRFEDGLNEDIRLFVGVLELKEFVVLVDRACKAEELAKEKRKAEIESHDSRKRQMIKGFYHTISHFNWVSKPRNTTKLLVWGKHDQIDQNVHSVVDITPVSAELMRGSPDHFIRECPEMVEKEKIQSAKLGSATRGRNQRNPGSETSRKNSPKEQTARPEARVPARTYAICAREDASSPDVITGTFSLYDTNVVALIDPGSTHSYICMKLVSSMSIPVEPTEFVIKVSNLLSKCVLVDKVCKNCPLMIKGLYFKANLMLFPFDEFDIILGMDWLTTHDVTVNCGKKYIELRCENGDTLCVRL</sequence>
<dbReference type="AlphaFoldDB" id="A0A5B6W8F0"/>
<comment type="caution">
    <text evidence="3">The sequence shown here is derived from an EMBL/GenBank/DDBJ whole genome shotgun (WGS) entry which is preliminary data.</text>
</comment>
<dbReference type="OrthoDB" id="5597136at2759"/>
<dbReference type="CDD" id="cd00303">
    <property type="entry name" value="retropepsin_like"/>
    <property type="match status" value="1"/>
</dbReference>
<dbReference type="PANTHER" id="PTHR15503:SF45">
    <property type="entry name" value="RNA-DIRECTED DNA POLYMERASE HOMOLOG"/>
    <property type="match status" value="1"/>
</dbReference>
<dbReference type="Proteomes" id="UP000325315">
    <property type="component" value="Unassembled WGS sequence"/>
</dbReference>
<keyword evidence="4" id="KW-1185">Reference proteome</keyword>
<dbReference type="InterPro" id="IPR032567">
    <property type="entry name" value="RTL1-rel"/>
</dbReference>
<dbReference type="PANTHER" id="PTHR15503">
    <property type="entry name" value="LDOC1 RELATED"/>
    <property type="match status" value="1"/>
</dbReference>
<dbReference type="Pfam" id="PF08284">
    <property type="entry name" value="RVP_2"/>
    <property type="match status" value="1"/>
</dbReference>
<gene>
    <name evidence="3" type="ORF">EPI10_011285</name>
</gene>
<evidence type="ECO:0000313" key="4">
    <source>
        <dbReference type="Proteomes" id="UP000325315"/>
    </source>
</evidence>
<feature type="compositionally biased region" description="Polar residues" evidence="1">
    <location>
        <begin position="211"/>
        <end position="221"/>
    </location>
</feature>
<evidence type="ECO:0000256" key="1">
    <source>
        <dbReference type="SAM" id="MobiDB-lite"/>
    </source>
</evidence>
<dbReference type="InterPro" id="IPR021109">
    <property type="entry name" value="Peptidase_aspartic_dom_sf"/>
</dbReference>
<feature type="domain" description="Retrotransposon gag" evidence="2">
    <location>
        <begin position="38"/>
        <end position="85"/>
    </location>
</feature>
<accession>A0A5B6W8F0</accession>
<protein>
    <submittedName>
        <fullName evidence="3">Gag-Pol polyprotein</fullName>
    </submittedName>
</protein>
<feature type="region of interest" description="Disordered" evidence="1">
    <location>
        <begin position="202"/>
        <end position="238"/>
    </location>
</feature>
<dbReference type="InterPro" id="IPR005162">
    <property type="entry name" value="Retrotrans_gag_dom"/>
</dbReference>
<dbReference type="SUPFAM" id="SSF50630">
    <property type="entry name" value="Acid proteases"/>
    <property type="match status" value="1"/>
</dbReference>
<evidence type="ECO:0000259" key="2">
    <source>
        <dbReference type="Pfam" id="PF03732"/>
    </source>
</evidence>
<feature type="compositionally biased region" description="Basic and acidic residues" evidence="1">
    <location>
        <begin position="222"/>
        <end position="238"/>
    </location>
</feature>
<name>A0A5B6W8F0_9ROSI</name>
<dbReference type="Pfam" id="PF03732">
    <property type="entry name" value="Retrotrans_gag"/>
    <property type="match status" value="1"/>
</dbReference>
<organism evidence="3 4">
    <name type="scientific">Gossypium australe</name>
    <dbReference type="NCBI Taxonomy" id="47621"/>
    <lineage>
        <taxon>Eukaryota</taxon>
        <taxon>Viridiplantae</taxon>
        <taxon>Streptophyta</taxon>
        <taxon>Embryophyta</taxon>
        <taxon>Tracheophyta</taxon>
        <taxon>Spermatophyta</taxon>
        <taxon>Magnoliopsida</taxon>
        <taxon>eudicotyledons</taxon>
        <taxon>Gunneridae</taxon>
        <taxon>Pentapetalae</taxon>
        <taxon>rosids</taxon>
        <taxon>malvids</taxon>
        <taxon>Malvales</taxon>
        <taxon>Malvaceae</taxon>
        <taxon>Malvoideae</taxon>
        <taxon>Gossypium</taxon>
    </lineage>
</organism>
<dbReference type="EMBL" id="SMMG02000004">
    <property type="protein sequence ID" value="KAA3477397.1"/>
    <property type="molecule type" value="Genomic_DNA"/>
</dbReference>
<proteinExistence type="predicted"/>
<dbReference type="Gene3D" id="2.40.70.10">
    <property type="entry name" value="Acid Proteases"/>
    <property type="match status" value="1"/>
</dbReference>